<dbReference type="InterPro" id="IPR000160">
    <property type="entry name" value="GGDEF_dom"/>
</dbReference>
<comment type="cofactor">
    <cofactor evidence="1">
        <name>Mg(2+)</name>
        <dbReference type="ChEBI" id="CHEBI:18420"/>
    </cofactor>
</comment>
<dbReference type="PROSITE" id="PS50887">
    <property type="entry name" value="GGDEF"/>
    <property type="match status" value="1"/>
</dbReference>
<dbReference type="EC" id="2.7.7.65" evidence="2"/>
<evidence type="ECO:0000256" key="3">
    <source>
        <dbReference type="ARBA" id="ARBA00034247"/>
    </source>
</evidence>
<feature type="transmembrane region" description="Helical" evidence="4">
    <location>
        <begin position="150"/>
        <end position="172"/>
    </location>
</feature>
<evidence type="ECO:0000256" key="2">
    <source>
        <dbReference type="ARBA" id="ARBA00012528"/>
    </source>
</evidence>
<comment type="caution">
    <text evidence="6">The sequence shown here is derived from an EMBL/GenBank/DDBJ whole genome shotgun (WGS) entry which is preliminary data.</text>
</comment>
<feature type="transmembrane region" description="Helical" evidence="4">
    <location>
        <begin position="51"/>
        <end position="69"/>
    </location>
</feature>
<sequence length="363" mass="41285">MKKLLRPTYISGKLDPNYRRRQLLEVCLVIGVIALLLLAILNLFLFDALDLATLDAVGASIAASLWYLLKKRHLIELVSWLFTLMIGLLITTFLSLAAGNNNGYLWTALFPPFAFFLLGKNKGLWVTVVFFSIFTLQLYDTIFVQQAPHLTLGAFLNTIEVFVISILLYRFYEKTRTEANQLLHEQSIRLDKMAKTDKLTQLFNRQYLDSTLFSLYKERRSLPISILLLDVDLFKRINDEYGHLFGDEVLIKLAQRLSESVRGYDVVGRWGGEEFLIIAPNTSHLDAVELAERIRKRLNIKVNDAVTTSVSIGVSSTDRVKSPEELISQADRALYQAKSNGRNRVQSFVSAVESESRKVNNTV</sequence>
<accession>A0A432Y9A6</accession>
<evidence type="ECO:0000313" key="7">
    <source>
        <dbReference type="Proteomes" id="UP000287330"/>
    </source>
</evidence>
<dbReference type="Proteomes" id="UP000287330">
    <property type="component" value="Unassembled WGS sequence"/>
</dbReference>
<dbReference type="NCBIfam" id="TIGR00254">
    <property type="entry name" value="GGDEF"/>
    <property type="match status" value="1"/>
</dbReference>
<evidence type="ECO:0000259" key="5">
    <source>
        <dbReference type="PROSITE" id="PS50887"/>
    </source>
</evidence>
<dbReference type="Pfam" id="PF00990">
    <property type="entry name" value="GGDEF"/>
    <property type="match status" value="1"/>
</dbReference>
<keyword evidence="4" id="KW-0812">Transmembrane</keyword>
<gene>
    <name evidence="6" type="ORF">CWE25_03475</name>
</gene>
<dbReference type="InterPro" id="IPR029787">
    <property type="entry name" value="Nucleotide_cyclase"/>
</dbReference>
<evidence type="ECO:0000256" key="1">
    <source>
        <dbReference type="ARBA" id="ARBA00001946"/>
    </source>
</evidence>
<dbReference type="GO" id="GO:0052621">
    <property type="term" value="F:diguanylate cyclase activity"/>
    <property type="evidence" value="ECO:0007669"/>
    <property type="project" value="UniProtKB-EC"/>
</dbReference>
<keyword evidence="4" id="KW-1133">Transmembrane helix</keyword>
<dbReference type="Gene3D" id="3.30.70.270">
    <property type="match status" value="1"/>
</dbReference>
<dbReference type="InterPro" id="IPR050469">
    <property type="entry name" value="Diguanylate_Cyclase"/>
</dbReference>
<dbReference type="RefSeq" id="WP_110573342.1">
    <property type="nucleotide sequence ID" value="NZ_PIPV01000002.1"/>
</dbReference>
<protein>
    <recommendedName>
        <fullName evidence="2">diguanylate cyclase</fullName>
        <ecNumber evidence="2">2.7.7.65</ecNumber>
    </recommendedName>
</protein>
<dbReference type="InterPro" id="IPR048435">
    <property type="entry name" value="MASE6"/>
</dbReference>
<dbReference type="AlphaFoldDB" id="A0A432Y9A6"/>
<dbReference type="FunFam" id="3.30.70.270:FF:000001">
    <property type="entry name" value="Diguanylate cyclase domain protein"/>
    <property type="match status" value="1"/>
</dbReference>
<evidence type="ECO:0000256" key="4">
    <source>
        <dbReference type="SAM" id="Phobius"/>
    </source>
</evidence>
<proteinExistence type="predicted"/>
<organism evidence="6 7">
    <name type="scientific">Idiomarina fontislapidosi</name>
    <dbReference type="NCBI Taxonomy" id="263723"/>
    <lineage>
        <taxon>Bacteria</taxon>
        <taxon>Pseudomonadati</taxon>
        <taxon>Pseudomonadota</taxon>
        <taxon>Gammaproteobacteria</taxon>
        <taxon>Alteromonadales</taxon>
        <taxon>Idiomarinaceae</taxon>
        <taxon>Idiomarina</taxon>
    </lineage>
</organism>
<feature type="transmembrane region" description="Helical" evidence="4">
    <location>
        <begin position="23"/>
        <end position="45"/>
    </location>
</feature>
<feature type="transmembrane region" description="Helical" evidence="4">
    <location>
        <begin position="103"/>
        <end position="119"/>
    </location>
</feature>
<dbReference type="SMART" id="SM00267">
    <property type="entry name" value="GGDEF"/>
    <property type="match status" value="1"/>
</dbReference>
<feature type="transmembrane region" description="Helical" evidence="4">
    <location>
        <begin position="124"/>
        <end position="144"/>
    </location>
</feature>
<comment type="catalytic activity">
    <reaction evidence="3">
        <text>2 GTP = 3',3'-c-di-GMP + 2 diphosphate</text>
        <dbReference type="Rhea" id="RHEA:24898"/>
        <dbReference type="ChEBI" id="CHEBI:33019"/>
        <dbReference type="ChEBI" id="CHEBI:37565"/>
        <dbReference type="ChEBI" id="CHEBI:58805"/>
        <dbReference type="EC" id="2.7.7.65"/>
    </reaction>
</comment>
<dbReference type="PANTHER" id="PTHR45138">
    <property type="entry name" value="REGULATORY COMPONENTS OF SENSORY TRANSDUCTION SYSTEM"/>
    <property type="match status" value="1"/>
</dbReference>
<dbReference type="PANTHER" id="PTHR45138:SF9">
    <property type="entry name" value="DIGUANYLATE CYCLASE DGCM-RELATED"/>
    <property type="match status" value="1"/>
</dbReference>
<dbReference type="GO" id="GO:0043709">
    <property type="term" value="P:cell adhesion involved in single-species biofilm formation"/>
    <property type="evidence" value="ECO:0007669"/>
    <property type="project" value="TreeGrafter"/>
</dbReference>
<dbReference type="GO" id="GO:1902201">
    <property type="term" value="P:negative regulation of bacterial-type flagellum-dependent cell motility"/>
    <property type="evidence" value="ECO:0007669"/>
    <property type="project" value="TreeGrafter"/>
</dbReference>
<dbReference type="CDD" id="cd01949">
    <property type="entry name" value="GGDEF"/>
    <property type="match status" value="1"/>
</dbReference>
<keyword evidence="4" id="KW-0472">Membrane</keyword>
<dbReference type="Pfam" id="PF20966">
    <property type="entry name" value="MASE6"/>
    <property type="match status" value="1"/>
</dbReference>
<dbReference type="EMBL" id="PIPV01000002">
    <property type="protein sequence ID" value="RUO57537.1"/>
    <property type="molecule type" value="Genomic_DNA"/>
</dbReference>
<dbReference type="SUPFAM" id="SSF55073">
    <property type="entry name" value="Nucleotide cyclase"/>
    <property type="match status" value="1"/>
</dbReference>
<keyword evidence="7" id="KW-1185">Reference proteome</keyword>
<evidence type="ECO:0000313" key="6">
    <source>
        <dbReference type="EMBL" id="RUO57537.1"/>
    </source>
</evidence>
<feature type="domain" description="GGDEF" evidence="5">
    <location>
        <begin position="222"/>
        <end position="350"/>
    </location>
</feature>
<reference evidence="7" key="1">
    <citation type="journal article" date="2018" name="Front. Microbiol.">
        <title>Genome-Based Analysis Reveals the Taxonomy and Diversity of the Family Idiomarinaceae.</title>
        <authorList>
            <person name="Liu Y."/>
            <person name="Lai Q."/>
            <person name="Shao Z."/>
        </authorList>
    </citation>
    <scope>NUCLEOTIDE SEQUENCE [LARGE SCALE GENOMIC DNA]</scope>
    <source>
        <strain evidence="7">F23</strain>
    </source>
</reference>
<name>A0A432Y9A6_9GAMM</name>
<dbReference type="InterPro" id="IPR043128">
    <property type="entry name" value="Rev_trsase/Diguanyl_cyclase"/>
</dbReference>
<dbReference type="GO" id="GO:0005886">
    <property type="term" value="C:plasma membrane"/>
    <property type="evidence" value="ECO:0007669"/>
    <property type="project" value="TreeGrafter"/>
</dbReference>
<feature type="transmembrane region" description="Helical" evidence="4">
    <location>
        <begin position="78"/>
        <end position="97"/>
    </location>
</feature>
<dbReference type="OrthoDB" id="9812260at2"/>